<organism evidence="1 2">
    <name type="scientific">Chitinophaga dinghuensis</name>
    <dbReference type="NCBI Taxonomy" id="1539050"/>
    <lineage>
        <taxon>Bacteria</taxon>
        <taxon>Pseudomonadati</taxon>
        <taxon>Bacteroidota</taxon>
        <taxon>Chitinophagia</taxon>
        <taxon>Chitinophagales</taxon>
        <taxon>Chitinophagaceae</taxon>
        <taxon>Chitinophaga</taxon>
    </lineage>
</organism>
<reference evidence="1 2" key="1">
    <citation type="submission" date="2018-06" db="EMBL/GenBank/DDBJ databases">
        <title>Genomic Encyclopedia of Archaeal and Bacterial Type Strains, Phase II (KMG-II): from individual species to whole genera.</title>
        <authorList>
            <person name="Goeker M."/>
        </authorList>
    </citation>
    <scope>NUCLEOTIDE SEQUENCE [LARGE SCALE GENOMIC DNA]</scope>
    <source>
        <strain evidence="1 2">DSM 29821</strain>
    </source>
</reference>
<keyword evidence="2" id="KW-1185">Reference proteome</keyword>
<sequence>MMKWVPAVVLSSEVGRQVGILLRDSNKKTHLAAR</sequence>
<protein>
    <submittedName>
        <fullName evidence="1">Uncharacterized protein</fullName>
    </submittedName>
</protein>
<proteinExistence type="predicted"/>
<dbReference type="EMBL" id="QLMA01000004">
    <property type="protein sequence ID" value="RAJ82335.1"/>
    <property type="molecule type" value="Genomic_DNA"/>
</dbReference>
<dbReference type="AlphaFoldDB" id="A0A327W2A0"/>
<accession>A0A327W2A0</accession>
<evidence type="ECO:0000313" key="1">
    <source>
        <dbReference type="EMBL" id="RAJ82335.1"/>
    </source>
</evidence>
<comment type="caution">
    <text evidence="1">The sequence shown here is derived from an EMBL/GenBank/DDBJ whole genome shotgun (WGS) entry which is preliminary data.</text>
</comment>
<name>A0A327W2A0_9BACT</name>
<evidence type="ECO:0000313" key="2">
    <source>
        <dbReference type="Proteomes" id="UP000249819"/>
    </source>
</evidence>
<dbReference type="Proteomes" id="UP000249819">
    <property type="component" value="Unassembled WGS sequence"/>
</dbReference>
<gene>
    <name evidence="1" type="ORF">CLV59_104562</name>
</gene>